<dbReference type="Proteomes" id="UP001221757">
    <property type="component" value="Unassembled WGS sequence"/>
</dbReference>
<feature type="region of interest" description="Disordered" evidence="1">
    <location>
        <begin position="40"/>
        <end position="70"/>
    </location>
</feature>
<accession>A0AAD7DFL3</accession>
<feature type="compositionally biased region" description="Low complexity" evidence="1">
    <location>
        <begin position="447"/>
        <end position="458"/>
    </location>
</feature>
<dbReference type="EMBL" id="JARKIE010000064">
    <property type="protein sequence ID" value="KAJ7690540.1"/>
    <property type="molecule type" value="Genomic_DNA"/>
</dbReference>
<evidence type="ECO:0000313" key="2">
    <source>
        <dbReference type="EMBL" id="KAJ7690540.1"/>
    </source>
</evidence>
<name>A0AAD7DFL3_MYCRO</name>
<feature type="compositionally biased region" description="Basic and acidic residues" evidence="1">
    <location>
        <begin position="161"/>
        <end position="181"/>
    </location>
</feature>
<protein>
    <submittedName>
        <fullName evidence="2">Uncharacterized protein</fullName>
    </submittedName>
</protein>
<feature type="compositionally biased region" description="Acidic residues" evidence="1">
    <location>
        <begin position="201"/>
        <end position="210"/>
    </location>
</feature>
<proteinExistence type="predicted"/>
<feature type="compositionally biased region" description="Basic and acidic residues" evidence="1">
    <location>
        <begin position="42"/>
        <end position="54"/>
    </location>
</feature>
<feature type="region of interest" description="Disordered" evidence="1">
    <location>
        <begin position="374"/>
        <end position="458"/>
    </location>
</feature>
<evidence type="ECO:0000256" key="1">
    <source>
        <dbReference type="SAM" id="MobiDB-lite"/>
    </source>
</evidence>
<comment type="caution">
    <text evidence="2">The sequence shown here is derived from an EMBL/GenBank/DDBJ whole genome shotgun (WGS) entry which is preliminary data.</text>
</comment>
<sequence length="604" mass="66417">MLWIPQEQKTRSGAVFSPFWPLTSQTLSSPDFDFAPLLRQAVPREAEAGDDHPTRKTQTPRTPSTISMASTSQIPQLFAHPLLLSAHAKRRDKRNAAQVRGQLPRPATIRANVSNEHAVPSTLDASMLPSAHGALRASPSEAQKAVKLASAAKYRKKNKNKLREADALRRPKKTNAEDVPRRQINSSKRRTEPVQPRQLETSDEESDEESSAISAASSSALTRPHGLRHPSSMTAAPATCLPTVSSVLCLSASPVSMVRCERLGRPGHVYCIPEYIPHPNHTHLILEHGDSVDRFFFAVLTGSRPAIYSDFSQLLPILRTDPDVQYISRKIWVAILAKWRGFCEENHEHEWREESSSRSQSPVYPASLSAFDSSPCPSITDSHRSSLDGPHPDLPPLTTSRPCTPTPSRPPKAPLRSPPSSPPSARPPPLTTKKRQASPTKRRDDSSAAGSATRTSARVPIPATAFSPVRGSTELQFPTPRWADPQPTPPAAVLAHHRRCTNPLARPVYYAVSMCNRLLVSRHRAYKLFGETEEAVMLLASSAGEAAAFFEHESGMQGAPHTMFSVSGERKAFRDRFLQKTGVQMLFSNSPGAIESFIREHVSL</sequence>
<evidence type="ECO:0000313" key="3">
    <source>
        <dbReference type="Proteomes" id="UP001221757"/>
    </source>
</evidence>
<feature type="region of interest" description="Disordered" evidence="1">
    <location>
        <begin position="89"/>
        <end position="114"/>
    </location>
</feature>
<feature type="compositionally biased region" description="Low complexity" evidence="1">
    <location>
        <begin position="211"/>
        <end position="220"/>
    </location>
</feature>
<feature type="region of interest" description="Disordered" evidence="1">
    <location>
        <begin position="131"/>
        <end position="233"/>
    </location>
</feature>
<gene>
    <name evidence="2" type="ORF">B0H17DRAFT_1201661</name>
</gene>
<keyword evidence="3" id="KW-1185">Reference proteome</keyword>
<dbReference type="AlphaFoldDB" id="A0AAD7DFL3"/>
<reference evidence="2" key="1">
    <citation type="submission" date="2023-03" db="EMBL/GenBank/DDBJ databases">
        <title>Massive genome expansion in bonnet fungi (Mycena s.s.) driven by repeated elements and novel gene families across ecological guilds.</title>
        <authorList>
            <consortium name="Lawrence Berkeley National Laboratory"/>
            <person name="Harder C.B."/>
            <person name="Miyauchi S."/>
            <person name="Viragh M."/>
            <person name="Kuo A."/>
            <person name="Thoen E."/>
            <person name="Andreopoulos B."/>
            <person name="Lu D."/>
            <person name="Skrede I."/>
            <person name="Drula E."/>
            <person name="Henrissat B."/>
            <person name="Morin E."/>
            <person name="Kohler A."/>
            <person name="Barry K."/>
            <person name="LaButti K."/>
            <person name="Morin E."/>
            <person name="Salamov A."/>
            <person name="Lipzen A."/>
            <person name="Mereny Z."/>
            <person name="Hegedus B."/>
            <person name="Baldrian P."/>
            <person name="Stursova M."/>
            <person name="Weitz H."/>
            <person name="Taylor A."/>
            <person name="Grigoriev I.V."/>
            <person name="Nagy L.G."/>
            <person name="Martin F."/>
            <person name="Kauserud H."/>
        </authorList>
    </citation>
    <scope>NUCLEOTIDE SEQUENCE</scope>
    <source>
        <strain evidence="2">CBHHK067</strain>
    </source>
</reference>
<feature type="compositionally biased region" description="Pro residues" evidence="1">
    <location>
        <begin position="404"/>
        <end position="430"/>
    </location>
</feature>
<feature type="compositionally biased region" description="Polar residues" evidence="1">
    <location>
        <begin position="56"/>
        <end position="70"/>
    </location>
</feature>
<organism evidence="2 3">
    <name type="scientific">Mycena rosella</name>
    <name type="common">Pink bonnet</name>
    <name type="synonym">Agaricus rosellus</name>
    <dbReference type="NCBI Taxonomy" id="1033263"/>
    <lineage>
        <taxon>Eukaryota</taxon>
        <taxon>Fungi</taxon>
        <taxon>Dikarya</taxon>
        <taxon>Basidiomycota</taxon>
        <taxon>Agaricomycotina</taxon>
        <taxon>Agaricomycetes</taxon>
        <taxon>Agaricomycetidae</taxon>
        <taxon>Agaricales</taxon>
        <taxon>Marasmiineae</taxon>
        <taxon>Mycenaceae</taxon>
        <taxon>Mycena</taxon>
    </lineage>
</organism>